<feature type="transmembrane region" description="Helical" evidence="1">
    <location>
        <begin position="114"/>
        <end position="132"/>
    </location>
</feature>
<reference evidence="2 3" key="1">
    <citation type="submission" date="2024-12" db="EMBL/GenBank/DDBJ databases">
        <authorList>
            <person name="Lee Y."/>
        </authorList>
    </citation>
    <scope>NUCLEOTIDE SEQUENCE [LARGE SCALE GENOMIC DNA]</scope>
    <source>
        <strain evidence="2 3">03SUJ4</strain>
    </source>
</reference>
<sequence>MNETRRVSWPWIALGALGLAFSLWLHLRLGDMGFDDTWIHLRIARNLLATGHAWFNTNERVMATSSPLWTLLMAALHVTARPSVLPVLEALLFWGACVLAFSIARRHFALQSEAVCSAAGALAAVCTGALLLPSSVGQMETPLAMVLLLASWRAAQAGLGLALPVLAMAAVARLELLPVWFVATLVTLLWSRRHRVAALESLCIVLLMAGWTLAQFHVLLPNSMRAKQISYDFTLAQTAKQFVGFRVRDGVEVLLLCVLVAITISLFWRSRATRPAWQNLLPPAAVLSGILIVVEYIARRTVLFDWYRPLYLLPLALGVLLLLPDTAWFGASTRLAFATAQCVLLGWLLAPAARALPRYLRGAITPTVAQKSWIDGGDYVRVQEYLQVGRVLQQTCPDARVLASEIGGLGWSFPGELLDGFGIASPAALRFQPLRNGSPKGGIPAAFALQAAPDIIVSYTVMADQLFYTPEIAQRYSLVLLPTTPRDHRGGLLDIAWRSSTHLNVWLRRNGACNSAAVATALHAQID</sequence>
<keyword evidence="1" id="KW-1133">Transmembrane helix</keyword>
<dbReference type="RefSeq" id="WP_263414521.1">
    <property type="nucleotide sequence ID" value="NZ_BAABBH010000001.1"/>
</dbReference>
<feature type="transmembrane region" description="Helical" evidence="1">
    <location>
        <begin position="280"/>
        <end position="298"/>
    </location>
</feature>
<keyword evidence="3" id="KW-1185">Reference proteome</keyword>
<accession>A0ABW9KNE2</accession>
<feature type="transmembrane region" description="Helical" evidence="1">
    <location>
        <begin position="310"/>
        <end position="329"/>
    </location>
</feature>
<comment type="caution">
    <text evidence="2">The sequence shown here is derived from an EMBL/GenBank/DDBJ whole genome shotgun (WGS) entry which is preliminary data.</text>
</comment>
<feature type="transmembrane region" description="Helical" evidence="1">
    <location>
        <begin position="250"/>
        <end position="268"/>
    </location>
</feature>
<feature type="transmembrane region" description="Helical" evidence="1">
    <location>
        <begin position="197"/>
        <end position="220"/>
    </location>
</feature>
<evidence type="ECO:0000313" key="3">
    <source>
        <dbReference type="Proteomes" id="UP001634747"/>
    </source>
</evidence>
<evidence type="ECO:0000313" key="2">
    <source>
        <dbReference type="EMBL" id="MFN2977311.1"/>
    </source>
</evidence>
<feature type="transmembrane region" description="Helical" evidence="1">
    <location>
        <begin position="174"/>
        <end position="191"/>
    </location>
</feature>
<feature type="transmembrane region" description="Helical" evidence="1">
    <location>
        <begin position="7"/>
        <end position="27"/>
    </location>
</feature>
<keyword evidence="1" id="KW-0472">Membrane</keyword>
<protein>
    <recommendedName>
        <fullName evidence="4">Glycosyltransferase RgtA/B/C/D-like domain-containing protein</fullName>
    </recommendedName>
</protein>
<evidence type="ECO:0008006" key="4">
    <source>
        <dbReference type="Google" id="ProtNLM"/>
    </source>
</evidence>
<name>A0ABW9KNE2_9BACT</name>
<feature type="transmembrane region" description="Helical" evidence="1">
    <location>
        <begin position="83"/>
        <end position="102"/>
    </location>
</feature>
<evidence type="ECO:0000256" key="1">
    <source>
        <dbReference type="SAM" id="Phobius"/>
    </source>
</evidence>
<keyword evidence="1" id="KW-0812">Transmembrane</keyword>
<proteinExistence type="predicted"/>
<organism evidence="2 3">
    <name type="scientific">Terriglobus aquaticus</name>
    <dbReference type="NCBI Taxonomy" id="940139"/>
    <lineage>
        <taxon>Bacteria</taxon>
        <taxon>Pseudomonadati</taxon>
        <taxon>Acidobacteriota</taxon>
        <taxon>Terriglobia</taxon>
        <taxon>Terriglobales</taxon>
        <taxon>Acidobacteriaceae</taxon>
        <taxon>Terriglobus</taxon>
    </lineage>
</organism>
<dbReference type="EMBL" id="JBJYXY010000001">
    <property type="protein sequence ID" value="MFN2977311.1"/>
    <property type="molecule type" value="Genomic_DNA"/>
</dbReference>
<dbReference type="Proteomes" id="UP001634747">
    <property type="component" value="Unassembled WGS sequence"/>
</dbReference>
<gene>
    <name evidence="2" type="ORF">ACK2TP_16190</name>
</gene>